<evidence type="ECO:0000313" key="4">
    <source>
        <dbReference type="Proteomes" id="UP000246464"/>
    </source>
</evidence>
<keyword evidence="1" id="KW-1133">Transmembrane helix</keyword>
<dbReference type="GO" id="GO:0005789">
    <property type="term" value="C:endoplasmic reticulum membrane"/>
    <property type="evidence" value="ECO:0007669"/>
    <property type="project" value="TreeGrafter"/>
</dbReference>
<feature type="domain" description="AB hydrolase-1" evidence="2">
    <location>
        <begin position="97"/>
        <end position="204"/>
    </location>
</feature>
<feature type="transmembrane region" description="Helical" evidence="1">
    <location>
        <begin position="7"/>
        <end position="26"/>
    </location>
</feature>
<proteinExistence type="predicted"/>
<evidence type="ECO:0000256" key="1">
    <source>
        <dbReference type="SAM" id="Phobius"/>
    </source>
</evidence>
<dbReference type="InterPro" id="IPR029058">
    <property type="entry name" value="AB_hydrolase_fold"/>
</dbReference>
<dbReference type="Pfam" id="PF00561">
    <property type="entry name" value="Abhydrolase_1"/>
    <property type="match status" value="1"/>
</dbReference>
<keyword evidence="4" id="KW-1185">Reference proteome</keyword>
<dbReference type="InterPro" id="IPR000073">
    <property type="entry name" value="AB_hydrolase_1"/>
</dbReference>
<dbReference type="AlphaFoldDB" id="A0A2U9CHQ8"/>
<protein>
    <submittedName>
        <fullName evidence="3">Putative monoacylglycerol lipase ABHD12-like</fullName>
    </submittedName>
</protein>
<evidence type="ECO:0000313" key="3">
    <source>
        <dbReference type="EMBL" id="AWP16131.1"/>
    </source>
</evidence>
<dbReference type="SUPFAM" id="SSF53474">
    <property type="entry name" value="alpha/beta-Hydrolases"/>
    <property type="match status" value="1"/>
</dbReference>
<dbReference type="EMBL" id="CP026259">
    <property type="protein sequence ID" value="AWP16131.1"/>
    <property type="molecule type" value="Genomic_DNA"/>
</dbReference>
<organism evidence="3 4">
    <name type="scientific">Scophthalmus maximus</name>
    <name type="common">Turbot</name>
    <name type="synonym">Psetta maxima</name>
    <dbReference type="NCBI Taxonomy" id="52904"/>
    <lineage>
        <taxon>Eukaryota</taxon>
        <taxon>Metazoa</taxon>
        <taxon>Chordata</taxon>
        <taxon>Craniata</taxon>
        <taxon>Vertebrata</taxon>
        <taxon>Euteleostomi</taxon>
        <taxon>Actinopterygii</taxon>
        <taxon>Neopterygii</taxon>
        <taxon>Teleostei</taxon>
        <taxon>Neoteleostei</taxon>
        <taxon>Acanthomorphata</taxon>
        <taxon>Carangaria</taxon>
        <taxon>Pleuronectiformes</taxon>
        <taxon>Pleuronectoidei</taxon>
        <taxon>Scophthalmidae</taxon>
        <taxon>Scophthalmus</taxon>
    </lineage>
</organism>
<gene>
    <name evidence="3" type="ORF">SMAX5B_009088</name>
</gene>
<dbReference type="Proteomes" id="UP000246464">
    <property type="component" value="Chromosome 17"/>
</dbReference>
<evidence type="ECO:0000259" key="2">
    <source>
        <dbReference type="Pfam" id="PF00561"/>
    </source>
</evidence>
<dbReference type="GO" id="GO:0047372">
    <property type="term" value="F:monoacylglycerol lipase activity"/>
    <property type="evidence" value="ECO:0007669"/>
    <property type="project" value="TreeGrafter"/>
</dbReference>
<dbReference type="GO" id="GO:0006660">
    <property type="term" value="P:phosphatidylserine catabolic process"/>
    <property type="evidence" value="ECO:0007669"/>
    <property type="project" value="TreeGrafter"/>
</dbReference>
<dbReference type="PANTHER" id="PTHR12277:SF69">
    <property type="entry name" value="PROTEIN ABHD12B"/>
    <property type="match status" value="1"/>
</dbReference>
<dbReference type="Gene3D" id="3.40.50.1820">
    <property type="entry name" value="alpha/beta hydrolase"/>
    <property type="match status" value="1"/>
</dbReference>
<dbReference type="PANTHER" id="PTHR12277">
    <property type="entry name" value="ALPHA/BETA HYDROLASE DOMAIN-CONTAINING PROTEIN"/>
    <property type="match status" value="1"/>
</dbReference>
<keyword evidence="1" id="KW-0472">Membrane</keyword>
<dbReference type="GO" id="GO:0052651">
    <property type="term" value="P:monoacylglycerol catabolic process"/>
    <property type="evidence" value="ECO:0007669"/>
    <property type="project" value="TreeGrafter"/>
</dbReference>
<name>A0A2U9CHQ8_SCOMX</name>
<reference evidence="3 4" key="1">
    <citation type="submission" date="2017-12" db="EMBL/GenBank/DDBJ databases">
        <title>Integrating genomic resources of turbot (Scophthalmus maximus) in depth evaluation of genetic and physical mapping variation across individuals.</title>
        <authorList>
            <person name="Martinez P."/>
        </authorList>
    </citation>
    <scope>NUCLEOTIDE SEQUENCE [LARGE SCALE GENOMIC DNA]</scope>
</reference>
<accession>A0A2U9CHQ8</accession>
<dbReference type="GO" id="GO:0004622">
    <property type="term" value="F:phosphatidylcholine lysophospholipase activity"/>
    <property type="evidence" value="ECO:0007669"/>
    <property type="project" value="TreeGrafter"/>
</dbReference>
<sequence>MKRAASFLITVYASVPVVLHLFPWILGHAIFAHLLRLPFFVDLDRPEDVLNHTCNFYLGTEEGVSVGVWHTLPASKWEEAAGKSPEWYRGTLGDGHPVVIYLHGNVGTRALHHRVELVKILSAAGYHVLSLDYRGFGDSSGEPSEAGMTSDALYLYKWAKTQSKGSLVCLWGHSLGSGVATNAAFELQLRGSPVEAIILESPYTRIGEVVVIHPLAKMYMFLPGFDSLLWNILDKNRIEFPNDKNLKFLTCPLLILHAEDDNVVPHHMGLTVRRVFTQSVAFPSLLRYFPSGCCESLLSSYQVFPLQLYQTSLQARKQHNTEDQVEMISYSANLGFSHSNIYLDPNLPNVVR</sequence>
<keyword evidence="1" id="KW-0812">Transmembrane</keyword>